<keyword evidence="1" id="KW-1133">Transmembrane helix</keyword>
<keyword evidence="1" id="KW-0472">Membrane</keyword>
<proteinExistence type="predicted"/>
<dbReference type="Proteomes" id="UP001207408">
    <property type="component" value="Unassembled WGS sequence"/>
</dbReference>
<gene>
    <name evidence="2" type="ORF">OM074_21285</name>
</gene>
<dbReference type="AlphaFoldDB" id="A0AAE3SM63"/>
<keyword evidence="3" id="KW-1185">Reference proteome</keyword>
<keyword evidence="1" id="KW-0812">Transmembrane</keyword>
<dbReference type="EMBL" id="JAPDPI010000151">
    <property type="protein sequence ID" value="MCW3808164.1"/>
    <property type="molecule type" value="Genomic_DNA"/>
</dbReference>
<sequence length="60" mass="6600">MEQFHQDGKVGFLGGCVIAAFKSFTLDSFVETVVYAALGTAVSFFVSMLLRYLVGKMKSR</sequence>
<evidence type="ECO:0000256" key="1">
    <source>
        <dbReference type="SAM" id="Phobius"/>
    </source>
</evidence>
<name>A0AAE3SM63_9BACT</name>
<accession>A0AAE3SM63</accession>
<comment type="caution">
    <text evidence="2">The sequence shown here is derived from an EMBL/GenBank/DDBJ whole genome shotgun (WGS) entry which is preliminary data.</text>
</comment>
<dbReference type="RefSeq" id="WP_301202723.1">
    <property type="nucleotide sequence ID" value="NZ_JAPDPI010000151.1"/>
</dbReference>
<evidence type="ECO:0000313" key="3">
    <source>
        <dbReference type="Proteomes" id="UP001207408"/>
    </source>
</evidence>
<feature type="transmembrane region" description="Helical" evidence="1">
    <location>
        <begin position="33"/>
        <end position="54"/>
    </location>
</feature>
<evidence type="ECO:0000313" key="2">
    <source>
        <dbReference type="EMBL" id="MCW3808164.1"/>
    </source>
</evidence>
<protein>
    <submittedName>
        <fullName evidence="2">Uncharacterized protein</fullName>
    </submittedName>
</protein>
<reference evidence="2" key="1">
    <citation type="submission" date="2022-10" db="EMBL/GenBank/DDBJ databases">
        <authorList>
            <person name="Yu W.X."/>
        </authorList>
    </citation>
    <scope>NUCLEOTIDE SEQUENCE</scope>
    <source>
        <strain evidence="2">D04</strain>
    </source>
</reference>
<organism evidence="2 3">
    <name type="scientific">Plebeiibacterium marinum</name>
    <dbReference type="NCBI Taxonomy" id="2992111"/>
    <lineage>
        <taxon>Bacteria</taxon>
        <taxon>Pseudomonadati</taxon>
        <taxon>Bacteroidota</taxon>
        <taxon>Bacteroidia</taxon>
        <taxon>Marinilabiliales</taxon>
        <taxon>Marinilabiliaceae</taxon>
        <taxon>Plebeiibacterium</taxon>
    </lineage>
</organism>